<dbReference type="PANTHER" id="PTHR33607:SF2">
    <property type="entry name" value="ENDONUCLEASE-1"/>
    <property type="match status" value="1"/>
</dbReference>
<dbReference type="PANTHER" id="PTHR33607">
    <property type="entry name" value="ENDONUCLEASE-1"/>
    <property type="match status" value="1"/>
</dbReference>
<keyword evidence="1" id="KW-0540">Nuclease</keyword>
<gene>
    <name evidence="3" type="ORF">II3_05218</name>
</gene>
<dbReference type="Pfam" id="PF04231">
    <property type="entry name" value="Endonuclease_1"/>
    <property type="match status" value="1"/>
</dbReference>
<dbReference type="GO" id="GO:0004518">
    <property type="term" value="F:nuclease activity"/>
    <property type="evidence" value="ECO:0007669"/>
    <property type="project" value="UniProtKB-KW"/>
</dbReference>
<dbReference type="EMBL" id="AHEN01000050">
    <property type="protein sequence ID" value="EJQ93797.1"/>
    <property type="molecule type" value="Genomic_DNA"/>
</dbReference>
<organism evidence="3 4">
    <name type="scientific">Bacillus cereus MC67</name>
    <dbReference type="NCBI Taxonomy" id="1053219"/>
    <lineage>
        <taxon>Bacteria</taxon>
        <taxon>Bacillati</taxon>
        <taxon>Bacillota</taxon>
        <taxon>Bacilli</taxon>
        <taxon>Bacillales</taxon>
        <taxon>Bacillaceae</taxon>
        <taxon>Bacillus</taxon>
        <taxon>Bacillus cereus group</taxon>
    </lineage>
</organism>
<dbReference type="AlphaFoldDB" id="J8ERF6"/>
<dbReference type="Proteomes" id="UP000006997">
    <property type="component" value="Unassembled WGS sequence"/>
</dbReference>
<protein>
    <submittedName>
        <fullName evidence="3">Uncharacterized protein</fullName>
    </submittedName>
</protein>
<dbReference type="InterPro" id="IPR007346">
    <property type="entry name" value="Endonuclease-I"/>
</dbReference>
<evidence type="ECO:0000313" key="4">
    <source>
        <dbReference type="Proteomes" id="UP000006997"/>
    </source>
</evidence>
<reference evidence="3 4" key="1">
    <citation type="submission" date="2012-04" db="EMBL/GenBank/DDBJ databases">
        <title>The Genome Sequence of Bacillus cereus MC67.</title>
        <authorList>
            <consortium name="The Broad Institute Genome Sequencing Platform"/>
            <consortium name="The Broad Institute Genome Sequencing Center for Infectious Disease"/>
            <person name="Feldgarden M."/>
            <person name="Van der Auwera G.A."/>
            <person name="Mahillon J."/>
            <person name="Duprez V."/>
            <person name="Timmery S."/>
            <person name="Mattelet C."/>
            <person name="Dierick K."/>
            <person name="Sun M."/>
            <person name="Yu Z."/>
            <person name="Zhu L."/>
            <person name="Hu X."/>
            <person name="Shank E.B."/>
            <person name="Swiecicka I."/>
            <person name="Hansen B.M."/>
            <person name="Andrup L."/>
            <person name="Young S.K."/>
            <person name="Zeng Q."/>
            <person name="Gargeya S."/>
            <person name="Fitzgerald M."/>
            <person name="Haas B."/>
            <person name="Abouelleil A."/>
            <person name="Alvarado L."/>
            <person name="Arachchi H.M."/>
            <person name="Berlin A."/>
            <person name="Chapman S.B."/>
            <person name="Goldberg J."/>
            <person name="Griggs A."/>
            <person name="Gujja S."/>
            <person name="Hansen M."/>
            <person name="Howarth C."/>
            <person name="Imamovic A."/>
            <person name="Larimer J."/>
            <person name="McCowen C."/>
            <person name="Montmayeur A."/>
            <person name="Murphy C."/>
            <person name="Neiman D."/>
            <person name="Pearson M."/>
            <person name="Priest M."/>
            <person name="Roberts A."/>
            <person name="Saif S."/>
            <person name="Shea T."/>
            <person name="Sisk P."/>
            <person name="Sykes S."/>
            <person name="Wortman J."/>
            <person name="Nusbaum C."/>
            <person name="Birren B."/>
        </authorList>
    </citation>
    <scope>NUCLEOTIDE SEQUENCE [LARGE SCALE GENOMIC DNA]</scope>
    <source>
        <strain evidence="3 4">MC67</strain>
    </source>
</reference>
<comment type="caution">
    <text evidence="3">The sequence shown here is derived from an EMBL/GenBank/DDBJ whole genome shotgun (WGS) entry which is preliminary data.</text>
</comment>
<name>J8ERF6_BACCE</name>
<dbReference type="HOGENOM" id="CLU_2663308_0_0_9"/>
<dbReference type="InterPro" id="IPR044925">
    <property type="entry name" value="His-Me_finger_sf"/>
</dbReference>
<evidence type="ECO:0000313" key="3">
    <source>
        <dbReference type="EMBL" id="EJQ93797.1"/>
    </source>
</evidence>
<sequence>MATRYEGEGEPDLELIEKVDTDTPYHGKLSTFLQWHQQDPVDDMGRNGNNLIYEKFQHNRNPFVDHQEYVERIWD</sequence>
<keyword evidence="2" id="KW-0378">Hydrolase</keyword>
<evidence type="ECO:0000256" key="2">
    <source>
        <dbReference type="ARBA" id="ARBA00022801"/>
    </source>
</evidence>
<proteinExistence type="predicted"/>
<dbReference type="PATRIC" id="fig|1053219.3.peg.5342"/>
<accession>J8ERF6</accession>
<dbReference type="SUPFAM" id="SSF54060">
    <property type="entry name" value="His-Me finger endonucleases"/>
    <property type="match status" value="1"/>
</dbReference>
<evidence type="ECO:0000256" key="1">
    <source>
        <dbReference type="ARBA" id="ARBA00022722"/>
    </source>
</evidence>
<dbReference type="GO" id="GO:0016787">
    <property type="term" value="F:hydrolase activity"/>
    <property type="evidence" value="ECO:0007669"/>
    <property type="project" value="UniProtKB-KW"/>
</dbReference>